<dbReference type="RefSeq" id="WP_012624950.1">
    <property type="nucleotide sequence ID" value="NZ_FPIW01000012.1"/>
</dbReference>
<dbReference type="Proteomes" id="UP000182680">
    <property type="component" value="Unassembled WGS sequence"/>
</dbReference>
<dbReference type="InterPro" id="IPR027417">
    <property type="entry name" value="P-loop_NTPase"/>
</dbReference>
<dbReference type="OMA" id="VFIFPPW"/>
<dbReference type="SUPFAM" id="SSF52540">
    <property type="entry name" value="P-loop containing nucleoside triphosphate hydrolases"/>
    <property type="match status" value="1"/>
</dbReference>
<proteinExistence type="predicted"/>
<evidence type="ECO:0000259" key="1">
    <source>
        <dbReference type="Pfam" id="PF13521"/>
    </source>
</evidence>
<accession>A0AA94HRW7</accession>
<evidence type="ECO:0000313" key="2">
    <source>
        <dbReference type="EMBL" id="SFW36237.1"/>
    </source>
</evidence>
<dbReference type="Gene3D" id="3.40.50.300">
    <property type="entry name" value="P-loop containing nucleotide triphosphate hydrolases"/>
    <property type="match status" value="1"/>
</dbReference>
<feature type="domain" description="NadR/Ttd14 AAA" evidence="1">
    <location>
        <begin position="5"/>
        <end position="167"/>
    </location>
</feature>
<sequence length="178" mass="20174">MNRFVIISGCSGGGKSTLLAELQRRKYCVVEEPGRRIVKEEADSGGQALPWLDMAAFLRRVIDAALADYAHAPRSKAQWVFFDRSLIDAAAALHELTGDNILDRLKQGYRYHPRVFLAPPWPKIYVHDSERRHDMSAALVEFERLRRVYPFLGYTVSLLPRASVIERADFVLKALSAC</sequence>
<protein>
    <submittedName>
        <fullName evidence="2">Predicted ATPase</fullName>
    </submittedName>
</protein>
<reference evidence="3" key="1">
    <citation type="submission" date="2016-11" db="EMBL/GenBank/DDBJ databases">
        <authorList>
            <person name="Jaros S."/>
            <person name="Januszkiewicz K."/>
            <person name="Wedrychowicz H."/>
        </authorList>
    </citation>
    <scope>NUCLEOTIDE SEQUENCE [LARGE SCALE GENOMIC DNA]</scope>
    <source>
        <strain evidence="3">DSM 7057</strain>
    </source>
</reference>
<gene>
    <name evidence="2" type="ORF">SAMN02910291_01001</name>
</gene>
<name>A0AA94HRW7_DESDE</name>
<dbReference type="InterPro" id="IPR038727">
    <property type="entry name" value="NadR/Ttd14_AAA_dom"/>
</dbReference>
<organism evidence="2 3">
    <name type="scientific">Desulfovibrio desulfuricans</name>
    <dbReference type="NCBI Taxonomy" id="876"/>
    <lineage>
        <taxon>Bacteria</taxon>
        <taxon>Pseudomonadati</taxon>
        <taxon>Thermodesulfobacteriota</taxon>
        <taxon>Desulfovibrionia</taxon>
        <taxon>Desulfovibrionales</taxon>
        <taxon>Desulfovibrionaceae</taxon>
        <taxon>Desulfovibrio</taxon>
    </lineage>
</organism>
<dbReference type="AlphaFoldDB" id="A0AA94HRW7"/>
<evidence type="ECO:0000313" key="3">
    <source>
        <dbReference type="Proteomes" id="UP000182680"/>
    </source>
</evidence>
<comment type="caution">
    <text evidence="2">The sequence shown here is derived from an EMBL/GenBank/DDBJ whole genome shotgun (WGS) entry which is preliminary data.</text>
</comment>
<dbReference type="EMBL" id="FPIW01000012">
    <property type="protein sequence ID" value="SFW36237.1"/>
    <property type="molecule type" value="Genomic_DNA"/>
</dbReference>
<dbReference type="Pfam" id="PF13521">
    <property type="entry name" value="AAA_28"/>
    <property type="match status" value="1"/>
</dbReference>